<dbReference type="SUPFAM" id="SSF56420">
    <property type="entry name" value="Peptide deformylase"/>
    <property type="match status" value="1"/>
</dbReference>
<reference evidence="5" key="2">
    <citation type="submission" date="2023-04" db="EMBL/GenBank/DDBJ databases">
        <title>Paracnuella aquatica gen. nov., sp. nov., a member of the family Chitinophagaceae isolated from a hot spring.</title>
        <authorList>
            <person name="Wang C."/>
        </authorList>
    </citation>
    <scope>NUCLEOTIDE SEQUENCE</scope>
    <source>
        <strain evidence="5">LB-8</strain>
    </source>
</reference>
<comment type="cofactor">
    <cofactor evidence="4">
        <name>Fe(2+)</name>
        <dbReference type="ChEBI" id="CHEBI:29033"/>
    </cofactor>
    <text evidence="4">Binds 1 Fe(2+) ion.</text>
</comment>
<evidence type="ECO:0000256" key="3">
    <source>
        <dbReference type="ARBA" id="ARBA00022801"/>
    </source>
</evidence>
<feature type="active site" evidence="4">
    <location>
        <position position="151"/>
    </location>
</feature>
<comment type="similarity">
    <text evidence="1 4">Belongs to the polypeptide deformylase family.</text>
</comment>
<dbReference type="NCBIfam" id="TIGR00079">
    <property type="entry name" value="pept_deformyl"/>
    <property type="match status" value="1"/>
</dbReference>
<dbReference type="EC" id="3.5.1.88" evidence="4"/>
<keyword evidence="4" id="KW-0408">Iron</keyword>
<organism evidence="5 6">
    <name type="scientific">Paraflavisolibacter caeni</name>
    <dbReference type="NCBI Taxonomy" id="2982496"/>
    <lineage>
        <taxon>Bacteria</taxon>
        <taxon>Pseudomonadati</taxon>
        <taxon>Bacteroidota</taxon>
        <taxon>Chitinophagia</taxon>
        <taxon>Chitinophagales</taxon>
        <taxon>Chitinophagaceae</taxon>
        <taxon>Paraflavisolibacter</taxon>
    </lineage>
</organism>
<keyword evidence="4" id="KW-0648">Protein biosynthesis</keyword>
<dbReference type="AlphaFoldDB" id="A0A9X2XQ28"/>
<dbReference type="Pfam" id="PF01327">
    <property type="entry name" value="Pep_deformylase"/>
    <property type="match status" value="1"/>
</dbReference>
<dbReference type="InterPro" id="IPR036821">
    <property type="entry name" value="Peptide_deformylase_sf"/>
</dbReference>
<comment type="catalytic activity">
    <reaction evidence="4">
        <text>N-terminal N-formyl-L-methionyl-[peptide] + H2O = N-terminal L-methionyl-[peptide] + formate</text>
        <dbReference type="Rhea" id="RHEA:24420"/>
        <dbReference type="Rhea" id="RHEA-COMP:10639"/>
        <dbReference type="Rhea" id="RHEA-COMP:10640"/>
        <dbReference type="ChEBI" id="CHEBI:15377"/>
        <dbReference type="ChEBI" id="CHEBI:15740"/>
        <dbReference type="ChEBI" id="CHEBI:49298"/>
        <dbReference type="ChEBI" id="CHEBI:64731"/>
        <dbReference type="EC" id="3.5.1.88"/>
    </reaction>
</comment>
<dbReference type="EMBL" id="JAOTIF010000034">
    <property type="protein sequence ID" value="MCU7552479.1"/>
    <property type="molecule type" value="Genomic_DNA"/>
</dbReference>
<gene>
    <name evidence="4 5" type="primary">def</name>
    <name evidence="5" type="ORF">OCK74_25390</name>
</gene>
<feature type="binding site" evidence="4">
    <location>
        <position position="150"/>
    </location>
    <ligand>
        <name>Fe cation</name>
        <dbReference type="ChEBI" id="CHEBI:24875"/>
    </ligand>
</feature>
<dbReference type="InterPro" id="IPR023635">
    <property type="entry name" value="Peptide_deformylase"/>
</dbReference>
<evidence type="ECO:0000313" key="6">
    <source>
        <dbReference type="Proteomes" id="UP001155483"/>
    </source>
</evidence>
<dbReference type="CDD" id="cd00487">
    <property type="entry name" value="Pep_deformylase"/>
    <property type="match status" value="1"/>
</dbReference>
<evidence type="ECO:0000256" key="2">
    <source>
        <dbReference type="ARBA" id="ARBA00022723"/>
    </source>
</evidence>
<keyword evidence="2 4" id="KW-0479">Metal-binding</keyword>
<sequence length="195" mass="22696">MILPIVAYGNPILRKVAHDIDEQYPDLKKLIEDMWETMYASNGVGLAAPQINKDIRLFVVDSAQIFANMDEKDKEEENYPDDPGIKQTFINAHIVEELGDDWVYNEGCLSIPKIREDIYRAEEVTLEYQDENFVKHTRTFIGITARIILHEYDHIDGKLFIDHISPLKRKLIKRKLDDIVKGNIKVDYKMSFAKK</sequence>
<dbReference type="PANTHER" id="PTHR10458:SF22">
    <property type="entry name" value="PEPTIDE DEFORMYLASE"/>
    <property type="match status" value="1"/>
</dbReference>
<evidence type="ECO:0000256" key="4">
    <source>
        <dbReference type="HAMAP-Rule" id="MF_00163"/>
    </source>
</evidence>
<dbReference type="PRINTS" id="PR01576">
    <property type="entry name" value="PDEFORMYLASE"/>
</dbReference>
<keyword evidence="6" id="KW-1185">Reference proteome</keyword>
<feature type="binding site" evidence="4">
    <location>
        <position position="108"/>
    </location>
    <ligand>
        <name>Fe cation</name>
        <dbReference type="ChEBI" id="CHEBI:24875"/>
    </ligand>
</feature>
<dbReference type="PANTHER" id="PTHR10458">
    <property type="entry name" value="PEPTIDE DEFORMYLASE"/>
    <property type="match status" value="1"/>
</dbReference>
<dbReference type="HAMAP" id="MF_00163">
    <property type="entry name" value="Pep_deformylase"/>
    <property type="match status" value="1"/>
</dbReference>
<dbReference type="PIRSF" id="PIRSF004749">
    <property type="entry name" value="Pep_def"/>
    <property type="match status" value="1"/>
</dbReference>
<dbReference type="Gene3D" id="3.90.45.10">
    <property type="entry name" value="Peptide deformylase"/>
    <property type="match status" value="1"/>
</dbReference>
<accession>A0A9X2XQ28</accession>
<reference evidence="5" key="1">
    <citation type="submission" date="2022-09" db="EMBL/GenBank/DDBJ databases">
        <authorList>
            <person name="Yuan C."/>
            <person name="Ke Z."/>
        </authorList>
    </citation>
    <scope>NUCLEOTIDE SEQUENCE</scope>
    <source>
        <strain evidence="5">LB-8</strain>
    </source>
</reference>
<name>A0A9X2XQ28_9BACT</name>
<dbReference type="Proteomes" id="UP001155483">
    <property type="component" value="Unassembled WGS sequence"/>
</dbReference>
<comment type="function">
    <text evidence="4">Removes the formyl group from the N-terminal Met of newly synthesized proteins. Requires at least a dipeptide for an efficient rate of reaction. N-terminal L-methionine is a prerequisite for activity but the enzyme has broad specificity at other positions.</text>
</comment>
<proteinExistence type="inferred from homology"/>
<feature type="binding site" evidence="4">
    <location>
        <position position="154"/>
    </location>
    <ligand>
        <name>Fe cation</name>
        <dbReference type="ChEBI" id="CHEBI:24875"/>
    </ligand>
</feature>
<evidence type="ECO:0000313" key="5">
    <source>
        <dbReference type="EMBL" id="MCU7552479.1"/>
    </source>
</evidence>
<dbReference type="GO" id="GO:0006412">
    <property type="term" value="P:translation"/>
    <property type="evidence" value="ECO:0007669"/>
    <property type="project" value="UniProtKB-UniRule"/>
</dbReference>
<dbReference type="RefSeq" id="WP_279299915.1">
    <property type="nucleotide sequence ID" value="NZ_JAOTIF010000034.1"/>
</dbReference>
<dbReference type="GO" id="GO:0042586">
    <property type="term" value="F:peptide deformylase activity"/>
    <property type="evidence" value="ECO:0007669"/>
    <property type="project" value="UniProtKB-UniRule"/>
</dbReference>
<keyword evidence="3 4" id="KW-0378">Hydrolase</keyword>
<evidence type="ECO:0000256" key="1">
    <source>
        <dbReference type="ARBA" id="ARBA00010759"/>
    </source>
</evidence>
<protein>
    <recommendedName>
        <fullName evidence="4">Peptide deformylase</fullName>
        <shortName evidence="4">PDF</shortName>
        <ecNumber evidence="4">3.5.1.88</ecNumber>
    </recommendedName>
    <alternativeName>
        <fullName evidence="4">Polypeptide deformylase</fullName>
    </alternativeName>
</protein>
<comment type="caution">
    <text evidence="5">The sequence shown here is derived from an EMBL/GenBank/DDBJ whole genome shotgun (WGS) entry which is preliminary data.</text>
</comment>
<dbReference type="NCBIfam" id="NF001159">
    <property type="entry name" value="PRK00150.1-3"/>
    <property type="match status" value="1"/>
</dbReference>
<dbReference type="GO" id="GO:0046872">
    <property type="term" value="F:metal ion binding"/>
    <property type="evidence" value="ECO:0007669"/>
    <property type="project" value="UniProtKB-KW"/>
</dbReference>